<dbReference type="InterPro" id="IPR046863">
    <property type="entry name" value="MbnP-like_dom"/>
</dbReference>
<dbReference type="EMBL" id="JTDW01000005">
    <property type="protein sequence ID" value="KJD35971.1"/>
    <property type="molecule type" value="Genomic_DNA"/>
</dbReference>
<proteinExistence type="predicted"/>
<dbReference type="STRING" id="1435349.PW52_08455"/>
<sequence length="265" mass="28928">MKILKISFALLICAIVSSCSNDDDNTEDLSGQTGELIIKFDNGVGDQDFIFDTSYSKSNNETYKLSTLKYLVSNITLTDTEGNEYMYPSEKNVFIISEANANNAGEIYVTLEDVDAADYTSISFGVGIDQGRYALGADGQGDFLTTAEAEGMMWSWATGYRFTRIDGTYSSSTVTDEALNIHMGSVGTSIDNYREVTLSLPNTVLIREDKSPQIHVVADIAKLFDGTTSVSFDDGYAQVHVDETTTGVIANNAADMFSVHHVHNE</sequence>
<evidence type="ECO:0000259" key="2">
    <source>
        <dbReference type="Pfam" id="PF20243"/>
    </source>
</evidence>
<reference evidence="3 4" key="1">
    <citation type="submission" date="2014-11" db="EMBL/GenBank/DDBJ databases">
        <title>Tamlana sedimentorum sp. nov., isolated from shallow sand sediments of the Sea of Japan.</title>
        <authorList>
            <person name="Romanenko L.A."/>
        </authorList>
    </citation>
    <scope>NUCLEOTIDE SEQUENCE [LARGE SCALE GENOMIC DNA]</scope>
    <source>
        <strain evidence="3 4">JCM 19808</strain>
    </source>
</reference>
<protein>
    <recommendedName>
        <fullName evidence="2">Copper-binding protein MbnP-like domain-containing protein</fullName>
    </recommendedName>
</protein>
<accession>A0A0D7WA02</accession>
<dbReference type="PROSITE" id="PS51257">
    <property type="entry name" value="PROKAR_LIPOPROTEIN"/>
    <property type="match status" value="1"/>
</dbReference>
<keyword evidence="4" id="KW-1185">Reference proteome</keyword>
<evidence type="ECO:0000313" key="3">
    <source>
        <dbReference type="EMBL" id="KJD35971.1"/>
    </source>
</evidence>
<dbReference type="Pfam" id="PF20243">
    <property type="entry name" value="MbnP"/>
    <property type="match status" value="1"/>
</dbReference>
<evidence type="ECO:0000256" key="1">
    <source>
        <dbReference type="SAM" id="SignalP"/>
    </source>
</evidence>
<dbReference type="PATRIC" id="fig|1435349.4.peg.2676"/>
<dbReference type="OrthoDB" id="1422031at2"/>
<keyword evidence="1" id="KW-0732">Signal</keyword>
<comment type="caution">
    <text evidence="3">The sequence shown here is derived from an EMBL/GenBank/DDBJ whole genome shotgun (WGS) entry which is preliminary data.</text>
</comment>
<dbReference type="RefSeq" id="WP_044632710.1">
    <property type="nucleotide sequence ID" value="NZ_JTDW01000005.1"/>
</dbReference>
<dbReference type="Proteomes" id="UP000032578">
    <property type="component" value="Unassembled WGS sequence"/>
</dbReference>
<feature type="chain" id="PRO_5002325943" description="Copper-binding protein MbnP-like domain-containing protein" evidence="1">
    <location>
        <begin position="22"/>
        <end position="265"/>
    </location>
</feature>
<name>A0A0D7WA02_9FLAO</name>
<evidence type="ECO:0000313" key="4">
    <source>
        <dbReference type="Proteomes" id="UP000032578"/>
    </source>
</evidence>
<feature type="signal peptide" evidence="1">
    <location>
        <begin position="1"/>
        <end position="21"/>
    </location>
</feature>
<feature type="domain" description="Copper-binding protein MbnP-like" evidence="2">
    <location>
        <begin position="33"/>
        <end position="230"/>
    </location>
</feature>
<dbReference type="AlphaFoldDB" id="A0A0D7WA02"/>
<gene>
    <name evidence="3" type="ORF">PW52_08455</name>
</gene>
<organism evidence="3 4">
    <name type="scientific">Neotamlana sedimentorum</name>
    <dbReference type="NCBI Taxonomy" id="1435349"/>
    <lineage>
        <taxon>Bacteria</taxon>
        <taxon>Pseudomonadati</taxon>
        <taxon>Bacteroidota</taxon>
        <taxon>Flavobacteriia</taxon>
        <taxon>Flavobacteriales</taxon>
        <taxon>Flavobacteriaceae</taxon>
        <taxon>Neotamlana</taxon>
    </lineage>
</organism>